<evidence type="ECO:0000256" key="4">
    <source>
        <dbReference type="ARBA" id="ARBA00022475"/>
    </source>
</evidence>
<evidence type="ECO:0000313" key="15">
    <source>
        <dbReference type="Proteomes" id="UP000759131"/>
    </source>
</evidence>
<keyword evidence="5 13" id="KW-0812">Transmembrane</keyword>
<accession>A0A7R9KUL4</accession>
<dbReference type="InterPro" id="IPR002159">
    <property type="entry name" value="CD36_fam"/>
</dbReference>
<dbReference type="PANTHER" id="PTHR11923:SF110">
    <property type="entry name" value="SCAVENGER RECEPTOR CLASS B MEMBER 1"/>
    <property type="match status" value="1"/>
</dbReference>
<proteinExistence type="inferred from homology"/>
<evidence type="ECO:0000256" key="2">
    <source>
        <dbReference type="ARBA" id="ARBA00004651"/>
    </source>
</evidence>
<keyword evidence="7 13" id="KW-0472">Membrane</keyword>
<comment type="subcellular location">
    <subcellularLocation>
        <location evidence="2">Cell membrane</location>
        <topology evidence="2">Multi-pass membrane protein</topology>
    </subcellularLocation>
    <subcellularLocation>
        <location evidence="1">Membrane</location>
        <location evidence="1">Caveola</location>
        <topology evidence="1">Multi-pass membrane protein</topology>
    </subcellularLocation>
</comment>
<evidence type="ECO:0000256" key="1">
    <source>
        <dbReference type="ARBA" id="ARBA00004189"/>
    </source>
</evidence>
<evidence type="ECO:0000256" key="7">
    <source>
        <dbReference type="ARBA" id="ARBA00023136"/>
    </source>
</evidence>
<dbReference type="PRINTS" id="PR01609">
    <property type="entry name" value="CD36FAMILY"/>
</dbReference>
<comment type="similarity">
    <text evidence="3">Belongs to the CD36 family.</text>
</comment>
<keyword evidence="4" id="KW-1003">Cell membrane</keyword>
<dbReference type="Proteomes" id="UP000759131">
    <property type="component" value="Unassembled WGS sequence"/>
</dbReference>
<evidence type="ECO:0000256" key="8">
    <source>
        <dbReference type="ARBA" id="ARBA00023157"/>
    </source>
</evidence>
<feature type="transmembrane region" description="Helical" evidence="13">
    <location>
        <begin position="399"/>
        <end position="424"/>
    </location>
</feature>
<dbReference type="GO" id="GO:0005901">
    <property type="term" value="C:caveola"/>
    <property type="evidence" value="ECO:0007669"/>
    <property type="project" value="UniProtKB-SubCell"/>
</dbReference>
<name>A0A7R9KUL4_9ACAR</name>
<keyword evidence="8" id="KW-1015">Disulfide bond</keyword>
<keyword evidence="6 13" id="KW-1133">Transmembrane helix</keyword>
<keyword evidence="10" id="KW-0325">Glycoprotein</keyword>
<evidence type="ECO:0000313" key="14">
    <source>
        <dbReference type="EMBL" id="CAD7629580.1"/>
    </source>
</evidence>
<dbReference type="OrthoDB" id="514335at2759"/>
<dbReference type="Pfam" id="PF01130">
    <property type="entry name" value="CD36"/>
    <property type="match status" value="1"/>
</dbReference>
<protein>
    <recommendedName>
        <fullName evidence="11">Scavenger receptor class B member 1</fullName>
    </recommendedName>
    <alternativeName>
        <fullName evidence="12">SR-BI</fullName>
    </alternativeName>
</protein>
<keyword evidence="15" id="KW-1185">Reference proteome</keyword>
<dbReference type="AlphaFoldDB" id="A0A7R9KUL4"/>
<evidence type="ECO:0000256" key="10">
    <source>
        <dbReference type="ARBA" id="ARBA00023180"/>
    </source>
</evidence>
<dbReference type="EMBL" id="CAJPIZ010007041">
    <property type="protein sequence ID" value="CAG2110010.1"/>
    <property type="molecule type" value="Genomic_DNA"/>
</dbReference>
<reference evidence="14" key="1">
    <citation type="submission" date="2020-11" db="EMBL/GenBank/DDBJ databases">
        <authorList>
            <person name="Tran Van P."/>
        </authorList>
    </citation>
    <scope>NUCLEOTIDE SEQUENCE</scope>
</reference>
<evidence type="ECO:0000256" key="3">
    <source>
        <dbReference type="ARBA" id="ARBA00010532"/>
    </source>
</evidence>
<evidence type="ECO:0000256" key="5">
    <source>
        <dbReference type="ARBA" id="ARBA00022692"/>
    </source>
</evidence>
<evidence type="ECO:0000256" key="9">
    <source>
        <dbReference type="ARBA" id="ARBA00023170"/>
    </source>
</evidence>
<sequence>MTFNGWQKTSIPIYTQFYVFNVTNPDQIRDKQHKPILEELGPYTFRVWTEKVNVSWDHNNGTVQYKQIRSWSFVSEKTNGSLDDQVVHLNVPMISAGNELVRRHASSQFKFDALNVIIDDSESPLFKRNTIRELLFDGYDEILLRAARDIFPQTPFTRFGFFYGRNNTSTDGTYRIFTGEKGINRLGLLDTWNHRKTNSKWFGKRCQRYDGVSGGDFQPPYRNPRPKTIDVFMGDFCRPFTLEFAEEVDCRGVKCSRYWASPTLFDYSLPENRCYCESNRCPANGVLNVSVCTMGSPTAISFPHFLYADNNYLQSVDGLTPRPVDHSFYMDFEDHLGVPLNVAARLQVNIVVEKNQNLDFSRNFSDKPLYFPQFWFSTTAAVGDDMIQQLNFLVNLVPYYINIISFLFLLIGFLTLISAAFYTYRCKKTIHINNRQKYKAVEMNSTHFST</sequence>
<dbReference type="PANTHER" id="PTHR11923">
    <property type="entry name" value="SCAVENGER RECEPTOR CLASS B TYPE-1 SR-B1"/>
    <property type="match status" value="1"/>
</dbReference>
<evidence type="ECO:0000256" key="11">
    <source>
        <dbReference type="ARBA" id="ARBA00040821"/>
    </source>
</evidence>
<organism evidence="14">
    <name type="scientific">Medioppia subpectinata</name>
    <dbReference type="NCBI Taxonomy" id="1979941"/>
    <lineage>
        <taxon>Eukaryota</taxon>
        <taxon>Metazoa</taxon>
        <taxon>Ecdysozoa</taxon>
        <taxon>Arthropoda</taxon>
        <taxon>Chelicerata</taxon>
        <taxon>Arachnida</taxon>
        <taxon>Acari</taxon>
        <taxon>Acariformes</taxon>
        <taxon>Sarcoptiformes</taxon>
        <taxon>Oribatida</taxon>
        <taxon>Brachypylina</taxon>
        <taxon>Oppioidea</taxon>
        <taxon>Oppiidae</taxon>
        <taxon>Medioppia</taxon>
    </lineage>
</organism>
<keyword evidence="9" id="KW-0675">Receptor</keyword>
<evidence type="ECO:0000256" key="6">
    <source>
        <dbReference type="ARBA" id="ARBA00022989"/>
    </source>
</evidence>
<dbReference type="EMBL" id="OC861616">
    <property type="protein sequence ID" value="CAD7629580.1"/>
    <property type="molecule type" value="Genomic_DNA"/>
</dbReference>
<gene>
    <name evidence="14" type="ORF">OSB1V03_LOCUS9995</name>
</gene>
<dbReference type="GO" id="GO:0005737">
    <property type="term" value="C:cytoplasm"/>
    <property type="evidence" value="ECO:0007669"/>
    <property type="project" value="TreeGrafter"/>
</dbReference>
<evidence type="ECO:0000256" key="12">
    <source>
        <dbReference type="ARBA" id="ARBA00042244"/>
    </source>
</evidence>
<dbReference type="GO" id="GO:0005044">
    <property type="term" value="F:scavenger receptor activity"/>
    <property type="evidence" value="ECO:0007669"/>
    <property type="project" value="TreeGrafter"/>
</dbReference>
<evidence type="ECO:0000256" key="13">
    <source>
        <dbReference type="SAM" id="Phobius"/>
    </source>
</evidence>